<gene>
    <name evidence="7" type="ORF">PV08_11436</name>
</gene>
<reference evidence="7 8" key="1">
    <citation type="submission" date="2015-01" db="EMBL/GenBank/DDBJ databases">
        <title>The Genome Sequence of Exophiala spinifera CBS89968.</title>
        <authorList>
            <consortium name="The Broad Institute Genomics Platform"/>
            <person name="Cuomo C."/>
            <person name="de Hoog S."/>
            <person name="Gorbushina A."/>
            <person name="Stielow B."/>
            <person name="Teixiera M."/>
            <person name="Abouelleil A."/>
            <person name="Chapman S.B."/>
            <person name="Priest M."/>
            <person name="Young S.K."/>
            <person name="Wortman J."/>
            <person name="Nusbaum C."/>
            <person name="Birren B."/>
        </authorList>
    </citation>
    <scope>NUCLEOTIDE SEQUENCE [LARGE SCALE GENOMIC DNA]</scope>
    <source>
        <strain evidence="7 8">CBS 89968</strain>
    </source>
</reference>
<dbReference type="RefSeq" id="XP_016230688.1">
    <property type="nucleotide sequence ID" value="XM_016385744.1"/>
</dbReference>
<protein>
    <recommendedName>
        <fullName evidence="9">Transcription factor domain-containing protein</fullName>
    </recommendedName>
</protein>
<dbReference type="VEuPathDB" id="FungiDB:PV08_11436"/>
<evidence type="ECO:0008006" key="9">
    <source>
        <dbReference type="Google" id="ProtNLM"/>
    </source>
</evidence>
<dbReference type="HOGENOM" id="CLU_023585_0_0_1"/>
<dbReference type="CDD" id="cd12148">
    <property type="entry name" value="fungal_TF_MHR"/>
    <property type="match status" value="1"/>
</dbReference>
<dbReference type="OrthoDB" id="4143906at2759"/>
<keyword evidence="8" id="KW-1185">Reference proteome</keyword>
<organism evidence="7 8">
    <name type="scientific">Exophiala spinifera</name>
    <dbReference type="NCBI Taxonomy" id="91928"/>
    <lineage>
        <taxon>Eukaryota</taxon>
        <taxon>Fungi</taxon>
        <taxon>Dikarya</taxon>
        <taxon>Ascomycota</taxon>
        <taxon>Pezizomycotina</taxon>
        <taxon>Eurotiomycetes</taxon>
        <taxon>Chaetothyriomycetidae</taxon>
        <taxon>Chaetothyriales</taxon>
        <taxon>Herpotrichiellaceae</taxon>
        <taxon>Exophiala</taxon>
    </lineage>
</organism>
<dbReference type="GeneID" id="27338519"/>
<dbReference type="GO" id="GO:0000981">
    <property type="term" value="F:DNA-binding transcription factor activity, RNA polymerase II-specific"/>
    <property type="evidence" value="ECO:0007669"/>
    <property type="project" value="TreeGrafter"/>
</dbReference>
<accession>A0A0D1ZBW2</accession>
<evidence type="ECO:0000313" key="7">
    <source>
        <dbReference type="EMBL" id="KIW10472.1"/>
    </source>
</evidence>
<dbReference type="EMBL" id="KN847500">
    <property type="protein sequence ID" value="KIW10472.1"/>
    <property type="molecule type" value="Genomic_DNA"/>
</dbReference>
<keyword evidence="3" id="KW-0238">DNA-binding</keyword>
<dbReference type="GO" id="GO:0000976">
    <property type="term" value="F:transcription cis-regulatory region binding"/>
    <property type="evidence" value="ECO:0007669"/>
    <property type="project" value="TreeGrafter"/>
</dbReference>
<dbReference type="PANTHER" id="PTHR31845">
    <property type="entry name" value="FINGER DOMAIN PROTEIN, PUTATIVE-RELATED"/>
    <property type="match status" value="1"/>
</dbReference>
<evidence type="ECO:0000256" key="4">
    <source>
        <dbReference type="ARBA" id="ARBA00023163"/>
    </source>
</evidence>
<keyword evidence="5" id="KW-0539">Nucleus</keyword>
<dbReference type="GO" id="GO:0005634">
    <property type="term" value="C:nucleus"/>
    <property type="evidence" value="ECO:0007669"/>
    <property type="project" value="UniProtKB-SubCell"/>
</dbReference>
<proteinExistence type="predicted"/>
<keyword evidence="4" id="KW-0804">Transcription</keyword>
<sequence>MSVKRRRLTSADAQHTSNLTAGALTQPATSEVNKQSHECETPPGAEPLEPSNLVSSGHAESASTPSNDPHTDIVTLPSIYSFSPVNVVKASDRLALSSELVDTGASPGSCSRTQENRAVSDVQTCSNAPVSDRVLEQLMEIFKERMIEYNPAISLLDLDNSSEILARHQNFAICVAYATAKAVPGGATIRARLLPTIVNLVQSFITEHLPEDSEQSLKILQGLLLLYAYTEIPTAAQGPKSGTEVKSELMFWSLKSLTESYAQRLRCHKSVEGVRAALKAGHADTAKLRVFKMYSCWIWLFIMAHYVSLVTATPPSIRADSSIFAGGIILRQSDPSIRVQSLAAELEICLVWEKLRTQGYDIGEWWCLPDDFTTRSPRHDSTAAEEACLHLEQCAERLRPITSNGFTGSRVAFHIRFAQFCIQSYNIRNLRLSEITPSQSENVHAVGKCLDAAISLLDWILAVDLSNRDSLRFASDSSWVMIGLCCRFALESLQSLHKLGQTLDDTKEILNKVKEVAEIMTSLSFGFSHGMSTYGEHIMSYANKVEAKFGNLRAANAIRTERSPASTPRTTNREVDRDLGINTLWFQDTEPDDLYLFPGLWDMSPWPGAFHLDDSQ</sequence>
<feature type="region of interest" description="Disordered" evidence="6">
    <location>
        <begin position="1"/>
        <end position="70"/>
    </location>
</feature>
<keyword evidence="2" id="KW-0805">Transcription regulation</keyword>
<dbReference type="InterPro" id="IPR051089">
    <property type="entry name" value="prtT"/>
</dbReference>
<evidence type="ECO:0000256" key="6">
    <source>
        <dbReference type="SAM" id="MobiDB-lite"/>
    </source>
</evidence>
<evidence type="ECO:0000256" key="2">
    <source>
        <dbReference type="ARBA" id="ARBA00023015"/>
    </source>
</evidence>
<name>A0A0D1ZBW2_9EURO</name>
<dbReference type="PANTHER" id="PTHR31845:SF17">
    <property type="entry name" value="ZN(II)2CYS6 TRANSCRIPTION FACTOR (EUROFUNG)"/>
    <property type="match status" value="1"/>
</dbReference>
<evidence type="ECO:0000313" key="8">
    <source>
        <dbReference type="Proteomes" id="UP000053328"/>
    </source>
</evidence>
<comment type="subcellular location">
    <subcellularLocation>
        <location evidence="1">Nucleus</location>
    </subcellularLocation>
</comment>
<evidence type="ECO:0000256" key="5">
    <source>
        <dbReference type="ARBA" id="ARBA00023242"/>
    </source>
</evidence>
<dbReference type="Proteomes" id="UP000053328">
    <property type="component" value="Unassembled WGS sequence"/>
</dbReference>
<evidence type="ECO:0000256" key="3">
    <source>
        <dbReference type="ARBA" id="ARBA00023125"/>
    </source>
</evidence>
<dbReference type="AlphaFoldDB" id="A0A0D1ZBW2"/>
<evidence type="ECO:0000256" key="1">
    <source>
        <dbReference type="ARBA" id="ARBA00004123"/>
    </source>
</evidence>
<feature type="compositionally biased region" description="Polar residues" evidence="6">
    <location>
        <begin position="11"/>
        <end position="20"/>
    </location>
</feature>